<feature type="domain" description="vWA-MoxR associated protein C-terminal" evidence="2">
    <location>
        <begin position="261"/>
        <end position="491"/>
    </location>
</feature>
<dbReference type="AlphaFoldDB" id="A0A0F4JSU8"/>
<proteinExistence type="predicted"/>
<reference evidence="3 4" key="1">
    <citation type="submission" date="2015-02" db="EMBL/GenBank/DDBJ databases">
        <authorList>
            <person name="Ju K.-S."/>
            <person name="Doroghazi J.R."/>
            <person name="Metcalf W."/>
        </authorList>
    </citation>
    <scope>NUCLEOTIDE SEQUENCE [LARGE SCALE GENOMIC DNA]</scope>
    <source>
        <strain evidence="3 4">NRRL ISP-5550</strain>
    </source>
</reference>
<dbReference type="InterPro" id="IPR045450">
    <property type="entry name" value="VMAP_C"/>
</dbReference>
<dbReference type="SUPFAM" id="SSF50494">
    <property type="entry name" value="Trypsin-like serine proteases"/>
    <property type="match status" value="1"/>
</dbReference>
<dbReference type="Gene3D" id="2.40.10.10">
    <property type="entry name" value="Trypsin-like serine proteases"/>
    <property type="match status" value="1"/>
</dbReference>
<organism evidence="3 4">
    <name type="scientific">Streptomyces katrae</name>
    <dbReference type="NCBI Taxonomy" id="68223"/>
    <lineage>
        <taxon>Bacteria</taxon>
        <taxon>Bacillati</taxon>
        <taxon>Actinomycetota</taxon>
        <taxon>Actinomycetes</taxon>
        <taxon>Kitasatosporales</taxon>
        <taxon>Streptomycetaceae</taxon>
        <taxon>Streptomyces</taxon>
    </lineage>
</organism>
<dbReference type="Proteomes" id="UP000033551">
    <property type="component" value="Unassembled WGS sequence"/>
</dbReference>
<evidence type="ECO:0000313" key="4">
    <source>
        <dbReference type="Proteomes" id="UP000033551"/>
    </source>
</evidence>
<protein>
    <recommendedName>
        <fullName evidence="2">vWA-MoxR associated protein C-terminal domain-containing protein</fullName>
    </recommendedName>
</protein>
<evidence type="ECO:0000259" key="2">
    <source>
        <dbReference type="Pfam" id="PF20028"/>
    </source>
</evidence>
<feature type="non-terminal residue" evidence="3">
    <location>
        <position position="1"/>
    </location>
</feature>
<dbReference type="EMBL" id="JZWV01000112">
    <property type="protein sequence ID" value="KJY37255.1"/>
    <property type="molecule type" value="Genomic_DNA"/>
</dbReference>
<dbReference type="STRING" id="68223.GCA_002028425_04791"/>
<comment type="caution">
    <text evidence="3">The sequence shown here is derived from an EMBL/GenBank/DDBJ whole genome shotgun (WGS) entry which is preliminary data.</text>
</comment>
<dbReference type="RefSeq" id="WP_045946349.1">
    <property type="nucleotide sequence ID" value="NZ_JZWV01000112.1"/>
</dbReference>
<feature type="region of interest" description="Disordered" evidence="1">
    <location>
        <begin position="376"/>
        <end position="397"/>
    </location>
</feature>
<accession>A0A0F4JSU8</accession>
<dbReference type="InterPro" id="IPR043504">
    <property type="entry name" value="Peptidase_S1_PA_chymotrypsin"/>
</dbReference>
<sequence length="505" mass="54128">DEIEAGMSGGPVVDLTRGEVIGVVKARRHTGGGGLAVSVAQLRTLPMAATGQTGLYRRVMQAHDLYHYDRHLSDLDSRRTWTDVHDLLADGEADAYGGRGRLTPGERTTLCGLLAELPPPGSSEAVRELAEQARGEEPDGTLPAPLSWRDGLGLLHDPPGAGGEAAAVLRYATGVSVADHREPPAPGTDEELWDWVRTTAERLWRPLRRELAERHERGLAERERRRRQAAGHAALGHALRAQGLPAGPSVLLEAWAHGWEDVYDWRVSVLAGPARPGRVTPVAAGVRATLAGLPEALRAPLAEGFRRCDTHEAAALLEVAVAPELFGLAVDEWAVSGGVPVGVQRPVVFRHPEGTGSAAAGARWARVQAGPLLDQRADCSRGRPRSPSPDWLQGLPDTTVPVLCRDPAAEPTLGALHSVRDAGYGVTVCRRPPADPTASCAPFHRGLREEFTEAARGAVLPQRLQALRRRAHGADPDAYWAAGLALVWEDPDRSLPEDEPLQGDL</sequence>
<name>A0A0F4JSU8_9ACTN</name>
<dbReference type="Pfam" id="PF20028">
    <property type="entry name" value="VMAP-C"/>
    <property type="match status" value="1"/>
</dbReference>
<dbReference type="InterPro" id="IPR009003">
    <property type="entry name" value="Peptidase_S1_PA"/>
</dbReference>
<dbReference type="PATRIC" id="fig|68223.7.peg.2570"/>
<evidence type="ECO:0000256" key="1">
    <source>
        <dbReference type="SAM" id="MobiDB-lite"/>
    </source>
</evidence>
<keyword evidence="4" id="KW-1185">Reference proteome</keyword>
<gene>
    <name evidence="3" type="ORF">VR44_06175</name>
</gene>
<evidence type="ECO:0000313" key="3">
    <source>
        <dbReference type="EMBL" id="KJY37255.1"/>
    </source>
</evidence>
<dbReference type="OrthoDB" id="3630272at2"/>